<feature type="transmembrane region" description="Helical" evidence="1">
    <location>
        <begin position="93"/>
        <end position="109"/>
    </location>
</feature>
<evidence type="ECO:0000313" key="3">
    <source>
        <dbReference type="Proteomes" id="UP000436822"/>
    </source>
</evidence>
<sequence>MRGLTWGCAGLTALLYGGLSYFSFGPLRREANGLLGFDLQTFGFEAIAGLDYLTVLSPVGRALYLSTVWPLDTAFIVALTCLFALVTRKMPHRLAIIVATLAFAAFDLTENATVASVMRVPVEVVTPDVITLIGTFTTLKFLTLTLAVVLLLAALMRRRFNA</sequence>
<proteinExistence type="predicted"/>
<evidence type="ECO:0000256" key="1">
    <source>
        <dbReference type="SAM" id="Phobius"/>
    </source>
</evidence>
<feature type="transmembrane region" description="Helical" evidence="1">
    <location>
        <begin position="62"/>
        <end position="86"/>
    </location>
</feature>
<organism evidence="2 3">
    <name type="scientific">Litoreibacter roseus</name>
    <dbReference type="NCBI Taxonomy" id="2601869"/>
    <lineage>
        <taxon>Bacteria</taxon>
        <taxon>Pseudomonadati</taxon>
        <taxon>Pseudomonadota</taxon>
        <taxon>Alphaproteobacteria</taxon>
        <taxon>Rhodobacterales</taxon>
        <taxon>Roseobacteraceae</taxon>
        <taxon>Litoreibacter</taxon>
    </lineage>
</organism>
<evidence type="ECO:0000313" key="2">
    <source>
        <dbReference type="EMBL" id="GFE63086.1"/>
    </source>
</evidence>
<accession>A0A6N6JAE0</accession>
<keyword evidence="1" id="KW-1133">Transmembrane helix</keyword>
<dbReference type="OrthoDB" id="5198105at2"/>
<feature type="transmembrane region" description="Helical" evidence="1">
    <location>
        <begin position="129"/>
        <end position="155"/>
    </location>
</feature>
<keyword evidence="3" id="KW-1185">Reference proteome</keyword>
<comment type="caution">
    <text evidence="2">The sequence shown here is derived from an EMBL/GenBank/DDBJ whole genome shotgun (WGS) entry which is preliminary data.</text>
</comment>
<dbReference type="AlphaFoldDB" id="A0A6N6JAE0"/>
<dbReference type="RefSeq" id="WP_159804068.1">
    <property type="nucleotide sequence ID" value="NZ_BLJE01000001.1"/>
</dbReference>
<reference evidence="2 3" key="1">
    <citation type="submission" date="2019-12" db="EMBL/GenBank/DDBJ databases">
        <title>Litoreibacter badius sp. nov., a novel bacteriochlorophyll a-containing bacterium in the genus Litoreibacter.</title>
        <authorList>
            <person name="Kanamuro M."/>
            <person name="Takabe Y."/>
            <person name="Mori K."/>
            <person name="Takaichi S."/>
            <person name="Hanada S."/>
        </authorList>
    </citation>
    <scope>NUCLEOTIDE SEQUENCE [LARGE SCALE GENOMIC DNA]</scope>
    <source>
        <strain evidence="2 3">K6</strain>
    </source>
</reference>
<dbReference type="Proteomes" id="UP000436822">
    <property type="component" value="Unassembled WGS sequence"/>
</dbReference>
<gene>
    <name evidence="2" type="ORF">KIN_01600</name>
</gene>
<protein>
    <submittedName>
        <fullName evidence="2">Uncharacterized protein</fullName>
    </submittedName>
</protein>
<keyword evidence="1" id="KW-0472">Membrane</keyword>
<dbReference type="EMBL" id="BLJE01000001">
    <property type="protein sequence ID" value="GFE63086.1"/>
    <property type="molecule type" value="Genomic_DNA"/>
</dbReference>
<keyword evidence="1" id="KW-0812">Transmembrane</keyword>
<name>A0A6N6JAE0_9RHOB</name>